<evidence type="ECO:0000313" key="1">
    <source>
        <dbReference type="EMBL" id="VDN31094.1"/>
    </source>
</evidence>
<dbReference type="Proteomes" id="UP000271889">
    <property type="component" value="Unassembled WGS sequence"/>
</dbReference>
<organism evidence="1 2">
    <name type="scientific">Cylicostephanus goldi</name>
    <name type="common">Nematode worm</name>
    <dbReference type="NCBI Taxonomy" id="71465"/>
    <lineage>
        <taxon>Eukaryota</taxon>
        <taxon>Metazoa</taxon>
        <taxon>Ecdysozoa</taxon>
        <taxon>Nematoda</taxon>
        <taxon>Chromadorea</taxon>
        <taxon>Rhabditida</taxon>
        <taxon>Rhabditina</taxon>
        <taxon>Rhabditomorpha</taxon>
        <taxon>Strongyloidea</taxon>
        <taxon>Strongylidae</taxon>
        <taxon>Cylicostephanus</taxon>
    </lineage>
</organism>
<name>A0A3P7MN93_CYLGO</name>
<evidence type="ECO:0000313" key="2">
    <source>
        <dbReference type="Proteomes" id="UP000271889"/>
    </source>
</evidence>
<evidence type="ECO:0008006" key="3">
    <source>
        <dbReference type="Google" id="ProtNLM"/>
    </source>
</evidence>
<dbReference type="OrthoDB" id="5852830at2759"/>
<accession>A0A3P7MN93</accession>
<dbReference type="EMBL" id="UYRV01118333">
    <property type="protein sequence ID" value="VDN31094.1"/>
    <property type="molecule type" value="Genomic_DNA"/>
</dbReference>
<dbReference type="AlphaFoldDB" id="A0A3P7MN93"/>
<reference evidence="1 2" key="1">
    <citation type="submission" date="2018-11" db="EMBL/GenBank/DDBJ databases">
        <authorList>
            <consortium name="Pathogen Informatics"/>
        </authorList>
    </citation>
    <scope>NUCLEOTIDE SEQUENCE [LARGE SCALE GENOMIC DNA]</scope>
</reference>
<protein>
    <recommendedName>
        <fullName evidence="3">MULE transposase domain-containing protein</fullName>
    </recommendedName>
</protein>
<proteinExistence type="predicted"/>
<sequence length="145" mass="16431">MDNVPDELRYLPDGSLFLQVQESELHIYISRSIVKLAVDNGLSALIADGIHQLNPRSRTGSGIRMEQGQVYTVHGVCSGGFEMPLMFAIMRKKREEDYRVVFEKLKENINDARPGLGEPQLKFVVDFELVCSMKLKLCPDKSFLL</sequence>
<gene>
    <name evidence="1" type="ORF">CGOC_LOCUS11719</name>
</gene>
<keyword evidence="2" id="KW-1185">Reference proteome</keyword>